<keyword evidence="4 6" id="KW-1133">Transmembrane helix</keyword>
<evidence type="ECO:0000256" key="3">
    <source>
        <dbReference type="ARBA" id="ARBA00022692"/>
    </source>
</evidence>
<feature type="transmembrane region" description="Helical" evidence="6">
    <location>
        <begin position="56"/>
        <end position="74"/>
    </location>
</feature>
<feature type="transmembrane region" description="Helical" evidence="6">
    <location>
        <begin position="261"/>
        <end position="278"/>
    </location>
</feature>
<feature type="transmembrane region" description="Helical" evidence="6">
    <location>
        <begin position="137"/>
        <end position="154"/>
    </location>
</feature>
<gene>
    <name evidence="8" type="ORF">CKA38_02635</name>
</gene>
<evidence type="ECO:0000256" key="2">
    <source>
        <dbReference type="ARBA" id="ARBA00022475"/>
    </source>
</evidence>
<keyword evidence="3 6" id="KW-0812">Transmembrane</keyword>
<keyword evidence="9" id="KW-1185">Reference proteome</keyword>
<evidence type="ECO:0000256" key="6">
    <source>
        <dbReference type="SAM" id="Phobius"/>
    </source>
</evidence>
<dbReference type="OrthoDB" id="1412048at2"/>
<dbReference type="Pfam" id="PF00892">
    <property type="entry name" value="EamA"/>
    <property type="match status" value="1"/>
</dbReference>
<feature type="domain" description="EamA" evidence="7">
    <location>
        <begin position="3"/>
        <end position="127"/>
    </location>
</feature>
<proteinExistence type="predicted"/>
<dbReference type="InterPro" id="IPR000620">
    <property type="entry name" value="EamA_dom"/>
</dbReference>
<feature type="transmembrane region" description="Helical" evidence="6">
    <location>
        <begin position="206"/>
        <end position="224"/>
    </location>
</feature>
<dbReference type="KEGG" id="elut:CKA38_02635"/>
<evidence type="ECO:0000256" key="4">
    <source>
        <dbReference type="ARBA" id="ARBA00022989"/>
    </source>
</evidence>
<keyword evidence="2" id="KW-1003">Cell membrane</keyword>
<comment type="subcellular location">
    <subcellularLocation>
        <location evidence="1">Cell membrane</location>
        <topology evidence="1">Multi-pass membrane protein</topology>
    </subcellularLocation>
</comment>
<feature type="transmembrane region" description="Helical" evidence="6">
    <location>
        <begin position="174"/>
        <end position="194"/>
    </location>
</feature>
<evidence type="ECO:0000313" key="8">
    <source>
        <dbReference type="EMBL" id="AWI08297.1"/>
    </source>
</evidence>
<dbReference type="PANTHER" id="PTHR42920">
    <property type="entry name" value="OS03G0707200 PROTEIN-RELATED"/>
    <property type="match status" value="1"/>
</dbReference>
<feature type="transmembrane region" description="Helical" evidence="6">
    <location>
        <begin position="80"/>
        <end position="100"/>
    </location>
</feature>
<sequence>MLHLFIVSLIWALSFGLIKGQLAGLDTTALGVVRTGFALLVFLPFWRPGKIRAGDAVRLACIGAVEFGLMYVFYMAAFRFLAAYEVAIFTIFTPLWIAAIESFQLRRIPAGLTFAALLAIAGAAVISWQTLTPTHNLLAGFLLVQGSNVCFAVGQLMYRKIRRGALGKTSDTSLFAWLYIGALLITLLASGVTTNWSAFRPDLSQWLVLAYLGAIASGLCFFGWNLGAIRVSTATLAVFNNIKIPLAVACSLLVFGETANIPRLLIGGALLMVAIFVAQHRPRG</sequence>
<dbReference type="InterPro" id="IPR037185">
    <property type="entry name" value="EmrE-like"/>
</dbReference>
<dbReference type="RefSeq" id="WP_108824103.1">
    <property type="nucleotide sequence ID" value="NZ_CP023004.1"/>
</dbReference>
<feature type="transmembrane region" description="Helical" evidence="6">
    <location>
        <begin position="236"/>
        <end position="255"/>
    </location>
</feature>
<keyword evidence="5 6" id="KW-0472">Membrane</keyword>
<feature type="transmembrane region" description="Helical" evidence="6">
    <location>
        <begin position="30"/>
        <end position="49"/>
    </location>
</feature>
<accession>A0A2U8E0B0</accession>
<dbReference type="GO" id="GO:0005886">
    <property type="term" value="C:plasma membrane"/>
    <property type="evidence" value="ECO:0007669"/>
    <property type="project" value="UniProtKB-SubCell"/>
</dbReference>
<evidence type="ECO:0000259" key="7">
    <source>
        <dbReference type="Pfam" id="PF00892"/>
    </source>
</evidence>
<dbReference type="InterPro" id="IPR051258">
    <property type="entry name" value="Diverse_Substrate_Transporter"/>
</dbReference>
<dbReference type="EMBL" id="CP023004">
    <property type="protein sequence ID" value="AWI08297.1"/>
    <property type="molecule type" value="Genomic_DNA"/>
</dbReference>
<feature type="transmembrane region" description="Helical" evidence="6">
    <location>
        <begin position="112"/>
        <end position="131"/>
    </location>
</feature>
<evidence type="ECO:0000256" key="1">
    <source>
        <dbReference type="ARBA" id="ARBA00004651"/>
    </source>
</evidence>
<protein>
    <recommendedName>
        <fullName evidence="7">EamA domain-containing protein</fullName>
    </recommendedName>
</protein>
<dbReference type="AlphaFoldDB" id="A0A2U8E0B0"/>
<dbReference type="Proteomes" id="UP000244896">
    <property type="component" value="Chromosome"/>
</dbReference>
<dbReference type="SUPFAM" id="SSF103481">
    <property type="entry name" value="Multidrug resistance efflux transporter EmrE"/>
    <property type="match status" value="2"/>
</dbReference>
<name>A0A2U8E0B0_9BACT</name>
<organism evidence="8 9">
    <name type="scientific">Ereboglobus luteus</name>
    <dbReference type="NCBI Taxonomy" id="1796921"/>
    <lineage>
        <taxon>Bacteria</taxon>
        <taxon>Pseudomonadati</taxon>
        <taxon>Verrucomicrobiota</taxon>
        <taxon>Opitutia</taxon>
        <taxon>Opitutales</taxon>
        <taxon>Opitutaceae</taxon>
        <taxon>Ereboglobus</taxon>
    </lineage>
</organism>
<evidence type="ECO:0000256" key="5">
    <source>
        <dbReference type="ARBA" id="ARBA00023136"/>
    </source>
</evidence>
<dbReference type="PANTHER" id="PTHR42920:SF11">
    <property type="entry name" value="INNER MEMBRANE PROTEIN YTFF"/>
    <property type="match status" value="1"/>
</dbReference>
<evidence type="ECO:0000313" key="9">
    <source>
        <dbReference type="Proteomes" id="UP000244896"/>
    </source>
</evidence>
<reference evidence="8 9" key="1">
    <citation type="journal article" date="2018" name="Syst. Appl. Microbiol.">
        <title>Ereboglobus luteus gen. nov. sp. nov. from cockroach guts, and new insights into the oxygen relationship of the genera Opitutus and Didymococcus (Verrucomicrobia: Opitutaceae).</title>
        <authorList>
            <person name="Tegtmeier D."/>
            <person name="Belitz A."/>
            <person name="Radek R."/>
            <person name="Heimerl T."/>
            <person name="Brune A."/>
        </authorList>
    </citation>
    <scope>NUCLEOTIDE SEQUENCE [LARGE SCALE GENOMIC DNA]</scope>
    <source>
        <strain evidence="8 9">Ho45</strain>
    </source>
</reference>